<dbReference type="SUPFAM" id="SSF144232">
    <property type="entry name" value="HIT/MYND zinc finger-like"/>
    <property type="match status" value="1"/>
</dbReference>
<evidence type="ECO:0000313" key="11">
    <source>
        <dbReference type="EnsemblPlants" id="Solyc03g033480.3.1"/>
    </source>
</evidence>
<keyword evidence="7" id="KW-0808">Transferase</keyword>
<keyword evidence="9" id="KW-0862">Zinc</keyword>
<dbReference type="InterPro" id="IPR029063">
    <property type="entry name" value="SAM-dependent_MTases_sf"/>
</dbReference>
<dbReference type="Pfam" id="PF10294">
    <property type="entry name" value="Methyltransf_16"/>
    <property type="match status" value="1"/>
</dbReference>
<dbReference type="GO" id="GO:0008270">
    <property type="term" value="F:zinc ion binding"/>
    <property type="evidence" value="ECO:0007669"/>
    <property type="project" value="UniProtKB-UniRule"/>
</dbReference>
<dbReference type="PROSITE" id="PS51083">
    <property type="entry name" value="ZF_HIT"/>
    <property type="match status" value="1"/>
</dbReference>
<keyword evidence="8" id="KW-0539">Nucleus</keyword>
<dbReference type="CDD" id="cd21437">
    <property type="entry name" value="zf-HIT_ZNHIT1_like"/>
    <property type="match status" value="1"/>
</dbReference>
<dbReference type="GO" id="GO:0032259">
    <property type="term" value="P:methylation"/>
    <property type="evidence" value="ECO:0007669"/>
    <property type="project" value="UniProtKB-KW"/>
</dbReference>
<protein>
    <recommendedName>
        <fullName evidence="4">Calmodulin-lysine N-methyltransferase</fullName>
        <ecNumber evidence="3">2.1.1.60</ecNumber>
    </recommendedName>
</protein>
<proteinExistence type="predicted"/>
<evidence type="ECO:0000256" key="2">
    <source>
        <dbReference type="ARBA" id="ARBA00004496"/>
    </source>
</evidence>
<keyword evidence="9" id="KW-0863">Zinc-finger</keyword>
<sequence length="459" mass="51686">MEANSGKSTTNASLLRWKILRRNLIRRSSSHSEDKSEMGIQRISRKATHGFNLIPFHLMKDRVEENVNSMDSSRNATLCYTLPVTNASPLILHQRADDMAHLNDFEVCNRYDIDNTGLVCQWPSEDVLAHYCLSRANIFRGKRVIELGSGYGLAGLIVAMTTEAREVFISDGNPQVVDYIQRNVNANSGSFGGTEVKPLMLHWGQEKDSDISNTFDVIIASDCTFFKEFHGALVRTIKSLLKKEGPSEAILFSPRRGNSLDKFLGEVKDSGLHFSTDEMYDTEVWRRHQGFVEAMDEEISNSARRMSMRTRKIAPKMAAALASSDNRTQAMLARLDALEMLPLPLVLARLELNLFLGLFHKKYPKGTKRKTRQAKALENKRAPKSFLELLNEANLESLPPHVPTYLRAAVGPPSSIARRHFCTVCGFSSTYTCVQCGMRFCSIKCRTIHNDTRCLKFVA</sequence>
<keyword evidence="5" id="KW-0963">Cytoplasm</keyword>
<dbReference type="Pfam" id="PF04438">
    <property type="entry name" value="zf-HIT"/>
    <property type="match status" value="1"/>
</dbReference>
<keyword evidence="9" id="KW-0479">Metal-binding</keyword>
<dbReference type="EC" id="2.1.1.60" evidence="3"/>
<keyword evidence="12" id="KW-1185">Reference proteome</keyword>
<reference evidence="11" key="2">
    <citation type="submission" date="2019-01" db="UniProtKB">
        <authorList>
            <consortium name="EnsemblPlants"/>
        </authorList>
    </citation>
    <scope>IDENTIFICATION</scope>
    <source>
        <strain evidence="11">cv. Heinz 1706</strain>
    </source>
</reference>
<dbReference type="Gramene" id="Solyc03g033480.3.1">
    <property type="protein sequence ID" value="Solyc03g033480.3.1"/>
    <property type="gene ID" value="Solyc03g033480.3"/>
</dbReference>
<name>A0A3Q7G4Y8_SOLLC</name>
<evidence type="ECO:0000256" key="7">
    <source>
        <dbReference type="ARBA" id="ARBA00022679"/>
    </source>
</evidence>
<evidence type="ECO:0000256" key="8">
    <source>
        <dbReference type="ARBA" id="ARBA00023242"/>
    </source>
</evidence>
<evidence type="ECO:0000256" key="1">
    <source>
        <dbReference type="ARBA" id="ARBA00004123"/>
    </source>
</evidence>
<comment type="subcellular location">
    <subcellularLocation>
        <location evidence="2">Cytoplasm</location>
    </subcellularLocation>
    <subcellularLocation>
        <location evidence="1">Nucleus</location>
    </subcellularLocation>
</comment>
<dbReference type="PANTHER" id="PTHR13539:SF3">
    <property type="entry name" value="CALMODULIN-LYSINE N-METHYLTRANSFERASE"/>
    <property type="match status" value="1"/>
</dbReference>
<dbReference type="InterPro" id="IPR019410">
    <property type="entry name" value="Methyltransf_16"/>
</dbReference>
<dbReference type="GO" id="GO:0005634">
    <property type="term" value="C:nucleus"/>
    <property type="evidence" value="ECO:0007669"/>
    <property type="project" value="UniProtKB-SubCell"/>
</dbReference>
<feature type="domain" description="HIT-type" evidence="10">
    <location>
        <begin position="422"/>
        <end position="454"/>
    </location>
</feature>
<dbReference type="CDD" id="cd02440">
    <property type="entry name" value="AdoMet_MTases"/>
    <property type="match status" value="1"/>
</dbReference>
<accession>A0A3Q7G4Y8</accession>
<evidence type="ECO:0000259" key="10">
    <source>
        <dbReference type="PROSITE" id="PS51083"/>
    </source>
</evidence>
<dbReference type="GO" id="GO:0005737">
    <property type="term" value="C:cytoplasm"/>
    <property type="evidence" value="ECO:0007669"/>
    <property type="project" value="UniProtKB-SubCell"/>
</dbReference>
<evidence type="ECO:0000313" key="12">
    <source>
        <dbReference type="Proteomes" id="UP000004994"/>
    </source>
</evidence>
<dbReference type="InParanoid" id="A0A3Q7G4Y8"/>
<dbReference type="AlphaFoldDB" id="A0A3Q7G4Y8"/>
<evidence type="ECO:0000256" key="9">
    <source>
        <dbReference type="PROSITE-ProRule" id="PRU00453"/>
    </source>
</evidence>
<reference evidence="11" key="1">
    <citation type="journal article" date="2012" name="Nature">
        <title>The tomato genome sequence provides insights into fleshy fruit evolution.</title>
        <authorList>
            <consortium name="Tomato Genome Consortium"/>
        </authorList>
    </citation>
    <scope>NUCLEOTIDE SEQUENCE [LARGE SCALE GENOMIC DNA]</scope>
    <source>
        <strain evidence="11">cv. Heinz 1706</strain>
    </source>
</reference>
<dbReference type="PANTHER" id="PTHR13539">
    <property type="entry name" value="CALMODULIN-LYSINE N-METHYLTRANSFERASE"/>
    <property type="match status" value="1"/>
</dbReference>
<dbReference type="Proteomes" id="UP000004994">
    <property type="component" value="Chromosome 3"/>
</dbReference>
<dbReference type="EnsemblPlants" id="Solyc03g033480.3.1">
    <property type="protein sequence ID" value="Solyc03g033480.3.1"/>
    <property type="gene ID" value="Solyc03g033480.3"/>
</dbReference>
<dbReference type="STRING" id="4081.A0A3Q7G4Y8"/>
<dbReference type="Gene3D" id="3.40.50.150">
    <property type="entry name" value="Vaccinia Virus protein VP39"/>
    <property type="match status" value="1"/>
</dbReference>
<dbReference type="InterPro" id="IPR025800">
    <property type="entry name" value="CaM-Lys-N-MeTrfase"/>
</dbReference>
<evidence type="ECO:0000256" key="4">
    <source>
        <dbReference type="ARBA" id="ARBA00020594"/>
    </source>
</evidence>
<dbReference type="FunCoup" id="A0A3Q7G4Y8">
    <property type="interactions" value="1711"/>
</dbReference>
<dbReference type="GO" id="GO:0018025">
    <property type="term" value="F:calmodulin-lysine N-methyltransferase activity"/>
    <property type="evidence" value="ECO:0000318"/>
    <property type="project" value="GO_Central"/>
</dbReference>
<organism evidence="11">
    <name type="scientific">Solanum lycopersicum</name>
    <name type="common">Tomato</name>
    <name type="synonym">Lycopersicon esculentum</name>
    <dbReference type="NCBI Taxonomy" id="4081"/>
    <lineage>
        <taxon>Eukaryota</taxon>
        <taxon>Viridiplantae</taxon>
        <taxon>Streptophyta</taxon>
        <taxon>Embryophyta</taxon>
        <taxon>Tracheophyta</taxon>
        <taxon>Spermatophyta</taxon>
        <taxon>Magnoliopsida</taxon>
        <taxon>eudicotyledons</taxon>
        <taxon>Gunneridae</taxon>
        <taxon>Pentapetalae</taxon>
        <taxon>asterids</taxon>
        <taxon>lamiids</taxon>
        <taxon>Solanales</taxon>
        <taxon>Solanaceae</taxon>
        <taxon>Solanoideae</taxon>
        <taxon>Solaneae</taxon>
        <taxon>Solanum</taxon>
        <taxon>Solanum subgen. Lycopersicon</taxon>
    </lineage>
</organism>
<dbReference type="PaxDb" id="4081-Solyc03g033470.2.1"/>
<evidence type="ECO:0000256" key="3">
    <source>
        <dbReference type="ARBA" id="ARBA00011914"/>
    </source>
</evidence>
<evidence type="ECO:0000256" key="6">
    <source>
        <dbReference type="ARBA" id="ARBA00022603"/>
    </source>
</evidence>
<keyword evidence="6" id="KW-0489">Methyltransferase</keyword>
<dbReference type="InterPro" id="IPR007529">
    <property type="entry name" value="Znf_HIT"/>
</dbReference>
<dbReference type="SUPFAM" id="SSF53335">
    <property type="entry name" value="S-adenosyl-L-methionine-dependent methyltransferases"/>
    <property type="match status" value="1"/>
</dbReference>
<evidence type="ECO:0000256" key="5">
    <source>
        <dbReference type="ARBA" id="ARBA00022490"/>
    </source>
</evidence>